<gene>
    <name evidence="2" type="ORF">MRATA1EN1_LOCUS28380</name>
</gene>
<protein>
    <submittedName>
        <fullName evidence="2">Uncharacterized protein</fullName>
    </submittedName>
</protein>
<dbReference type="EMBL" id="OX459945">
    <property type="protein sequence ID" value="CAI9179418.1"/>
    <property type="molecule type" value="Genomic_DNA"/>
</dbReference>
<sequence length="100" mass="10862">MFLPCSKYNSGSLSHPESRPKSLQWPFRTRALTAPSLLCLLCSGHTGACSSLKLLCTFLHKAFTRADLHPDPHPPPQLRSLSPGLSSGTSEYPSPQSLSE</sequence>
<evidence type="ECO:0000313" key="2">
    <source>
        <dbReference type="EMBL" id="CAI9179418.1"/>
    </source>
</evidence>
<evidence type="ECO:0000313" key="3">
    <source>
        <dbReference type="Proteomes" id="UP001176941"/>
    </source>
</evidence>
<accession>A0ABN9A3J4</accession>
<feature type="region of interest" description="Disordered" evidence="1">
    <location>
        <begin position="1"/>
        <end position="22"/>
    </location>
</feature>
<organism evidence="2 3">
    <name type="scientific">Rangifer tarandus platyrhynchus</name>
    <name type="common">Svalbard reindeer</name>
    <dbReference type="NCBI Taxonomy" id="3082113"/>
    <lineage>
        <taxon>Eukaryota</taxon>
        <taxon>Metazoa</taxon>
        <taxon>Chordata</taxon>
        <taxon>Craniata</taxon>
        <taxon>Vertebrata</taxon>
        <taxon>Euteleostomi</taxon>
        <taxon>Mammalia</taxon>
        <taxon>Eutheria</taxon>
        <taxon>Laurasiatheria</taxon>
        <taxon>Artiodactyla</taxon>
        <taxon>Ruminantia</taxon>
        <taxon>Pecora</taxon>
        <taxon>Cervidae</taxon>
        <taxon>Odocoileinae</taxon>
        <taxon>Rangifer</taxon>
    </lineage>
</organism>
<proteinExistence type="predicted"/>
<dbReference type="Proteomes" id="UP001176941">
    <property type="component" value="Chromosome 9"/>
</dbReference>
<reference evidence="2" key="1">
    <citation type="submission" date="2023-04" db="EMBL/GenBank/DDBJ databases">
        <authorList>
            <consortium name="ELIXIR-Norway"/>
        </authorList>
    </citation>
    <scope>NUCLEOTIDE SEQUENCE [LARGE SCALE GENOMIC DNA]</scope>
</reference>
<keyword evidence="3" id="KW-1185">Reference proteome</keyword>
<name>A0ABN9A3J4_RANTA</name>
<feature type="compositionally biased region" description="Polar residues" evidence="1">
    <location>
        <begin position="79"/>
        <end position="100"/>
    </location>
</feature>
<evidence type="ECO:0000256" key="1">
    <source>
        <dbReference type="SAM" id="MobiDB-lite"/>
    </source>
</evidence>
<feature type="region of interest" description="Disordered" evidence="1">
    <location>
        <begin position="67"/>
        <end position="100"/>
    </location>
</feature>